<dbReference type="Proteomes" id="UP000649739">
    <property type="component" value="Unassembled WGS sequence"/>
</dbReference>
<keyword evidence="7" id="KW-1185">Reference proteome</keyword>
<dbReference type="Pfam" id="PF00550">
    <property type="entry name" value="PP-binding"/>
    <property type="match status" value="1"/>
</dbReference>
<dbReference type="InterPro" id="IPR012223">
    <property type="entry name" value="TEII"/>
</dbReference>
<dbReference type="Gene3D" id="1.10.1200.10">
    <property type="entry name" value="ACP-like"/>
    <property type="match status" value="1"/>
</dbReference>
<sequence length="331" mass="35839">MSAEPWLRRYGGRPDARRLLLCFPHAGGAASAYRGWAAHLPPDVELWAAQYPGRENRIAEPLVDTMDALVDALVAAVEPALDRPVLIFGHSMGGSVAHEVAIRLAALRPGLVRRLVISARPAPAAWTPRADPVHRRDDDGVVAEVRALGGSADALADPQLRALLLPMIRNDFRLIETYRPNPAVLDVELVVLAGTDDVSLPVADTAGWSAATTGRFARHVLAGDHFYLHDHLPEVIARVTAPAETRSPHPMTDDPFTVDRLRGTIAEVLELPVADVTPDASLFELGLDSMKMMMLSVRWQAHGVEIPFGDLAEHPTVEAWSALLGKAAADR</sequence>
<dbReference type="RefSeq" id="WP_189171545.1">
    <property type="nucleotide sequence ID" value="NZ_BMQB01000009.1"/>
</dbReference>
<dbReference type="SMART" id="SM00823">
    <property type="entry name" value="PKS_PP"/>
    <property type="match status" value="1"/>
</dbReference>
<dbReference type="PANTHER" id="PTHR11487">
    <property type="entry name" value="THIOESTERASE"/>
    <property type="match status" value="1"/>
</dbReference>
<evidence type="ECO:0000313" key="6">
    <source>
        <dbReference type="EMBL" id="GGK04482.1"/>
    </source>
</evidence>
<evidence type="ECO:0000256" key="1">
    <source>
        <dbReference type="ARBA" id="ARBA00007169"/>
    </source>
</evidence>
<evidence type="ECO:0000313" key="7">
    <source>
        <dbReference type="Proteomes" id="UP000649739"/>
    </source>
</evidence>
<keyword evidence="3" id="KW-0597">Phosphoprotein</keyword>
<dbReference type="SUPFAM" id="SSF47336">
    <property type="entry name" value="ACP-like"/>
    <property type="match status" value="1"/>
</dbReference>
<name>A0A8J3FC51_9ACTN</name>
<dbReference type="SUPFAM" id="SSF53474">
    <property type="entry name" value="alpha/beta-Hydrolases"/>
    <property type="match status" value="1"/>
</dbReference>
<evidence type="ECO:0000259" key="5">
    <source>
        <dbReference type="PROSITE" id="PS50075"/>
    </source>
</evidence>
<dbReference type="GO" id="GO:0016787">
    <property type="term" value="F:hydrolase activity"/>
    <property type="evidence" value="ECO:0007669"/>
    <property type="project" value="UniProtKB-KW"/>
</dbReference>
<evidence type="ECO:0000256" key="2">
    <source>
        <dbReference type="ARBA" id="ARBA00022450"/>
    </source>
</evidence>
<proteinExistence type="inferred from homology"/>
<dbReference type="InterPro" id="IPR020802">
    <property type="entry name" value="TesA-like"/>
</dbReference>
<evidence type="ECO:0000256" key="3">
    <source>
        <dbReference type="ARBA" id="ARBA00022553"/>
    </source>
</evidence>
<dbReference type="GO" id="GO:0031177">
    <property type="term" value="F:phosphopantetheine binding"/>
    <property type="evidence" value="ECO:0007669"/>
    <property type="project" value="InterPro"/>
</dbReference>
<dbReference type="SMART" id="SM01294">
    <property type="entry name" value="PKS_PP_betabranch"/>
    <property type="match status" value="1"/>
</dbReference>
<comment type="caution">
    <text evidence="6">The sequence shown here is derived from an EMBL/GenBank/DDBJ whole genome shotgun (WGS) entry which is preliminary data.</text>
</comment>
<dbReference type="AlphaFoldDB" id="A0A8J3FC51"/>
<dbReference type="EMBL" id="BMQB01000009">
    <property type="protein sequence ID" value="GGK04482.1"/>
    <property type="molecule type" value="Genomic_DNA"/>
</dbReference>
<dbReference type="InterPro" id="IPR029058">
    <property type="entry name" value="AB_hydrolase_fold"/>
</dbReference>
<reference evidence="6" key="2">
    <citation type="submission" date="2020-09" db="EMBL/GenBank/DDBJ databases">
        <authorList>
            <person name="Sun Q."/>
            <person name="Ohkuma M."/>
        </authorList>
    </citation>
    <scope>NUCLEOTIDE SEQUENCE</scope>
    <source>
        <strain evidence="6">JCM 3090</strain>
    </source>
</reference>
<dbReference type="GO" id="GO:0008610">
    <property type="term" value="P:lipid biosynthetic process"/>
    <property type="evidence" value="ECO:0007669"/>
    <property type="project" value="TreeGrafter"/>
</dbReference>
<organism evidence="6 7">
    <name type="scientific">Pilimelia anulata</name>
    <dbReference type="NCBI Taxonomy" id="53371"/>
    <lineage>
        <taxon>Bacteria</taxon>
        <taxon>Bacillati</taxon>
        <taxon>Actinomycetota</taxon>
        <taxon>Actinomycetes</taxon>
        <taxon>Micromonosporales</taxon>
        <taxon>Micromonosporaceae</taxon>
        <taxon>Pilimelia</taxon>
    </lineage>
</organism>
<dbReference type="InterPro" id="IPR036736">
    <property type="entry name" value="ACP-like_sf"/>
</dbReference>
<reference evidence="6" key="1">
    <citation type="journal article" date="2014" name="Int. J. Syst. Evol. Microbiol.">
        <title>Complete genome sequence of Corynebacterium casei LMG S-19264T (=DSM 44701T), isolated from a smear-ripened cheese.</title>
        <authorList>
            <consortium name="US DOE Joint Genome Institute (JGI-PGF)"/>
            <person name="Walter F."/>
            <person name="Albersmeier A."/>
            <person name="Kalinowski J."/>
            <person name="Ruckert C."/>
        </authorList>
    </citation>
    <scope>NUCLEOTIDE SEQUENCE</scope>
    <source>
        <strain evidence="6">JCM 3090</strain>
    </source>
</reference>
<protein>
    <recommendedName>
        <fullName evidence="5">Carrier domain-containing protein</fullName>
    </recommendedName>
</protein>
<accession>A0A8J3FC51</accession>
<dbReference type="Pfam" id="PF00975">
    <property type="entry name" value="Thioesterase"/>
    <property type="match status" value="1"/>
</dbReference>
<keyword evidence="4" id="KW-0378">Hydrolase</keyword>
<dbReference type="InterPro" id="IPR020806">
    <property type="entry name" value="PKS_PP-bd"/>
</dbReference>
<dbReference type="InterPro" id="IPR001031">
    <property type="entry name" value="Thioesterase"/>
</dbReference>
<feature type="domain" description="Carrier" evidence="5">
    <location>
        <begin position="252"/>
        <end position="328"/>
    </location>
</feature>
<dbReference type="PROSITE" id="PS50075">
    <property type="entry name" value="CARRIER"/>
    <property type="match status" value="1"/>
</dbReference>
<keyword evidence="2" id="KW-0596">Phosphopantetheine</keyword>
<dbReference type="Gene3D" id="3.40.50.1820">
    <property type="entry name" value="alpha/beta hydrolase"/>
    <property type="match status" value="1"/>
</dbReference>
<dbReference type="PANTHER" id="PTHR11487:SF0">
    <property type="entry name" value="S-ACYL FATTY ACID SYNTHASE THIOESTERASE, MEDIUM CHAIN"/>
    <property type="match status" value="1"/>
</dbReference>
<dbReference type="InterPro" id="IPR009081">
    <property type="entry name" value="PP-bd_ACP"/>
</dbReference>
<comment type="similarity">
    <text evidence="1">Belongs to the thioesterase family.</text>
</comment>
<evidence type="ECO:0000256" key="4">
    <source>
        <dbReference type="ARBA" id="ARBA00022801"/>
    </source>
</evidence>
<gene>
    <name evidence="6" type="ORF">GCM10010123_38030</name>
</gene>
<dbReference type="SMART" id="SM00824">
    <property type="entry name" value="PKS_TE"/>
    <property type="match status" value="1"/>
</dbReference>